<reference evidence="9" key="2">
    <citation type="journal article" date="2022" name="Hortic Res">
        <title>The genome of Dioscorea zingiberensis sheds light on the biosynthesis, origin and evolution of the medicinally important diosgenin saponins.</title>
        <authorList>
            <person name="Li Y."/>
            <person name="Tan C."/>
            <person name="Li Z."/>
            <person name="Guo J."/>
            <person name="Li S."/>
            <person name="Chen X."/>
            <person name="Wang C."/>
            <person name="Dai X."/>
            <person name="Yang H."/>
            <person name="Song W."/>
            <person name="Hou L."/>
            <person name="Xu J."/>
            <person name="Tong Z."/>
            <person name="Xu A."/>
            <person name="Yuan X."/>
            <person name="Wang W."/>
            <person name="Yang Q."/>
            <person name="Chen L."/>
            <person name="Sun Z."/>
            <person name="Wang K."/>
            <person name="Pan B."/>
            <person name="Chen J."/>
            <person name="Bao Y."/>
            <person name="Liu F."/>
            <person name="Qi X."/>
            <person name="Gang D.R."/>
            <person name="Wen J."/>
            <person name="Li J."/>
        </authorList>
    </citation>
    <scope>NUCLEOTIDE SEQUENCE</scope>
    <source>
        <strain evidence="9">Dzin_1.0</strain>
    </source>
</reference>
<feature type="compositionally biased region" description="Pro residues" evidence="7">
    <location>
        <begin position="9"/>
        <end position="19"/>
    </location>
</feature>
<evidence type="ECO:0000259" key="8">
    <source>
        <dbReference type="Pfam" id="PF12874"/>
    </source>
</evidence>
<keyword evidence="4" id="KW-0863">Zinc-finger</keyword>
<dbReference type="GO" id="GO:0008270">
    <property type="term" value="F:zinc ion binding"/>
    <property type="evidence" value="ECO:0007669"/>
    <property type="project" value="UniProtKB-KW"/>
</dbReference>
<evidence type="ECO:0000256" key="5">
    <source>
        <dbReference type="ARBA" id="ARBA00022833"/>
    </source>
</evidence>
<keyword evidence="10" id="KW-1185">Reference proteome</keyword>
<evidence type="ECO:0000256" key="2">
    <source>
        <dbReference type="ARBA" id="ARBA00022723"/>
    </source>
</evidence>
<keyword evidence="5" id="KW-0862">Zinc</keyword>
<sequence length="177" mass="18545">MHAGDPSTAAPPPPPPGMPAPHHQAQALLYPSFPYPPPAPSDPPSAPLLFSHIPNPNPIPNPEPISSVIPAPYPVTYLQGCTAPEVPALAYYPFGGVGGTLSVGGFDYGSICQNGQTAITDLEMKKQKLIQGGAPAGAVRVCAICNVVCNSEKVFVSHLAGEKHKVRYCSFLLAIWN</sequence>
<evidence type="ECO:0000256" key="3">
    <source>
        <dbReference type="ARBA" id="ARBA00022737"/>
    </source>
</evidence>
<dbReference type="Pfam" id="PF12874">
    <property type="entry name" value="zf-met"/>
    <property type="match status" value="1"/>
</dbReference>
<comment type="caution">
    <text evidence="9">The sequence shown here is derived from an EMBL/GenBank/DDBJ whole genome shotgun (WGS) entry which is preliminary data.</text>
</comment>
<feature type="compositionally biased region" description="Low complexity" evidence="7">
    <location>
        <begin position="20"/>
        <end position="32"/>
    </location>
</feature>
<dbReference type="InterPro" id="IPR051868">
    <property type="entry name" value="ZN346_ZMAT4"/>
</dbReference>
<dbReference type="Gene3D" id="3.30.160.60">
    <property type="entry name" value="Classic Zinc Finger"/>
    <property type="match status" value="1"/>
</dbReference>
<evidence type="ECO:0000256" key="4">
    <source>
        <dbReference type="ARBA" id="ARBA00022771"/>
    </source>
</evidence>
<dbReference type="EMBL" id="JAGGNH010000002">
    <property type="protein sequence ID" value="KAJ0980191.1"/>
    <property type="molecule type" value="Genomic_DNA"/>
</dbReference>
<evidence type="ECO:0000313" key="9">
    <source>
        <dbReference type="EMBL" id="KAJ0980191.1"/>
    </source>
</evidence>
<dbReference type="InterPro" id="IPR013087">
    <property type="entry name" value="Znf_C2H2_type"/>
</dbReference>
<dbReference type="OrthoDB" id="434647at2759"/>
<keyword evidence="2" id="KW-0479">Metal-binding</keyword>
<accession>A0A9D5HL16</accession>
<reference evidence="9" key="1">
    <citation type="submission" date="2021-03" db="EMBL/GenBank/DDBJ databases">
        <authorList>
            <person name="Li Z."/>
            <person name="Yang C."/>
        </authorList>
    </citation>
    <scope>NUCLEOTIDE SEQUENCE</scope>
    <source>
        <strain evidence="9">Dzin_1.0</strain>
        <tissue evidence="9">Leaf</tissue>
    </source>
</reference>
<organism evidence="9 10">
    <name type="scientific">Dioscorea zingiberensis</name>
    <dbReference type="NCBI Taxonomy" id="325984"/>
    <lineage>
        <taxon>Eukaryota</taxon>
        <taxon>Viridiplantae</taxon>
        <taxon>Streptophyta</taxon>
        <taxon>Embryophyta</taxon>
        <taxon>Tracheophyta</taxon>
        <taxon>Spermatophyta</taxon>
        <taxon>Magnoliopsida</taxon>
        <taxon>Liliopsida</taxon>
        <taxon>Dioscoreales</taxon>
        <taxon>Dioscoreaceae</taxon>
        <taxon>Dioscorea</taxon>
    </lineage>
</organism>
<feature type="domain" description="C2H2-type" evidence="8">
    <location>
        <begin position="141"/>
        <end position="164"/>
    </location>
</feature>
<dbReference type="PANTHER" id="PTHR46144:SF6">
    <property type="entry name" value="C2H2-TYPE DOMAIN-CONTAINING PROTEIN"/>
    <property type="match status" value="1"/>
</dbReference>
<dbReference type="InterPro" id="IPR036236">
    <property type="entry name" value="Znf_C2H2_sf"/>
</dbReference>
<dbReference type="SUPFAM" id="SSF57667">
    <property type="entry name" value="beta-beta-alpha zinc fingers"/>
    <property type="match status" value="1"/>
</dbReference>
<dbReference type="AlphaFoldDB" id="A0A9D5HL16"/>
<comment type="subcellular location">
    <subcellularLocation>
        <location evidence="1">Nucleus</location>
    </subcellularLocation>
</comment>
<keyword evidence="3" id="KW-0677">Repeat</keyword>
<protein>
    <recommendedName>
        <fullName evidence="8">C2H2-type domain-containing protein</fullName>
    </recommendedName>
</protein>
<dbReference type="GO" id="GO:0005634">
    <property type="term" value="C:nucleus"/>
    <property type="evidence" value="ECO:0007669"/>
    <property type="project" value="UniProtKB-SubCell"/>
</dbReference>
<proteinExistence type="predicted"/>
<name>A0A9D5HL16_9LILI</name>
<dbReference type="PANTHER" id="PTHR46144">
    <property type="entry name" value="ZINC FINGER PROTEIN 385B-LIKE"/>
    <property type="match status" value="1"/>
</dbReference>
<evidence type="ECO:0000256" key="6">
    <source>
        <dbReference type="ARBA" id="ARBA00023242"/>
    </source>
</evidence>
<evidence type="ECO:0000256" key="7">
    <source>
        <dbReference type="SAM" id="MobiDB-lite"/>
    </source>
</evidence>
<feature type="region of interest" description="Disordered" evidence="7">
    <location>
        <begin position="1"/>
        <end position="49"/>
    </location>
</feature>
<keyword evidence="6" id="KW-0539">Nucleus</keyword>
<dbReference type="Proteomes" id="UP001085076">
    <property type="component" value="Miscellaneous, Linkage group lg02"/>
</dbReference>
<gene>
    <name evidence="9" type="ORF">J5N97_008446</name>
</gene>
<feature type="compositionally biased region" description="Pro residues" evidence="7">
    <location>
        <begin position="33"/>
        <end position="46"/>
    </location>
</feature>
<evidence type="ECO:0000256" key="1">
    <source>
        <dbReference type="ARBA" id="ARBA00004123"/>
    </source>
</evidence>
<evidence type="ECO:0000313" key="10">
    <source>
        <dbReference type="Proteomes" id="UP001085076"/>
    </source>
</evidence>